<keyword evidence="1" id="KW-0808">Transferase</keyword>
<protein>
    <submittedName>
        <fullName evidence="3">Adenylyl-sulfate kinase</fullName>
    </submittedName>
</protein>
<dbReference type="GO" id="GO:0004020">
    <property type="term" value="F:adenylylsulfate kinase activity"/>
    <property type="evidence" value="ECO:0007669"/>
    <property type="project" value="InterPro"/>
</dbReference>
<evidence type="ECO:0000313" key="4">
    <source>
        <dbReference type="Proteomes" id="UP000231019"/>
    </source>
</evidence>
<dbReference type="Gene3D" id="3.40.50.300">
    <property type="entry name" value="P-loop containing nucleotide triphosphate hydrolases"/>
    <property type="match status" value="1"/>
</dbReference>
<dbReference type="CDD" id="cd02027">
    <property type="entry name" value="APSK"/>
    <property type="match status" value="1"/>
</dbReference>
<dbReference type="PANTHER" id="PTHR42700">
    <property type="entry name" value="SULFATE ADENYLYLTRANSFERASE"/>
    <property type="match status" value="1"/>
</dbReference>
<dbReference type="GO" id="GO:0010134">
    <property type="term" value="P:sulfate assimilation via adenylyl sulfate reduction"/>
    <property type="evidence" value="ECO:0007669"/>
    <property type="project" value="TreeGrafter"/>
</dbReference>
<proteinExistence type="predicted"/>
<accession>A0A2M7G9N5</accession>
<dbReference type="GO" id="GO:0005524">
    <property type="term" value="F:ATP binding"/>
    <property type="evidence" value="ECO:0007669"/>
    <property type="project" value="InterPro"/>
</dbReference>
<dbReference type="PANTHER" id="PTHR42700:SF1">
    <property type="entry name" value="SULFATE ADENYLYLTRANSFERASE"/>
    <property type="match status" value="1"/>
</dbReference>
<dbReference type="GO" id="GO:0019379">
    <property type="term" value="P:sulfate assimilation, phosphoadenylyl sulfate reduction by phosphoadenylyl-sulfate reductase (thioredoxin)"/>
    <property type="evidence" value="ECO:0007669"/>
    <property type="project" value="TreeGrafter"/>
</dbReference>
<dbReference type="Proteomes" id="UP000231019">
    <property type="component" value="Unassembled WGS sequence"/>
</dbReference>
<dbReference type="GO" id="GO:0005737">
    <property type="term" value="C:cytoplasm"/>
    <property type="evidence" value="ECO:0007669"/>
    <property type="project" value="TreeGrafter"/>
</dbReference>
<dbReference type="EMBL" id="PFFQ01000009">
    <property type="protein sequence ID" value="PIW18822.1"/>
    <property type="molecule type" value="Genomic_DNA"/>
</dbReference>
<evidence type="ECO:0000259" key="2">
    <source>
        <dbReference type="Pfam" id="PF01583"/>
    </source>
</evidence>
<dbReference type="NCBIfam" id="NF004041">
    <property type="entry name" value="PRK05541.1"/>
    <property type="match status" value="1"/>
</dbReference>
<gene>
    <name evidence="3" type="ORF">COW36_03330</name>
</gene>
<dbReference type="InterPro" id="IPR050512">
    <property type="entry name" value="Sulf_AdTrans/APS_kinase"/>
</dbReference>
<dbReference type="GO" id="GO:0004781">
    <property type="term" value="F:sulfate adenylyltransferase (ATP) activity"/>
    <property type="evidence" value="ECO:0007669"/>
    <property type="project" value="TreeGrafter"/>
</dbReference>
<comment type="caution">
    <text evidence="3">The sequence shown here is derived from an EMBL/GenBank/DDBJ whole genome shotgun (WGS) entry which is preliminary data.</text>
</comment>
<dbReference type="InterPro" id="IPR059117">
    <property type="entry name" value="APS_kinase_dom"/>
</dbReference>
<keyword evidence="3" id="KW-0418">Kinase</keyword>
<dbReference type="InterPro" id="IPR027417">
    <property type="entry name" value="P-loop_NTPase"/>
</dbReference>
<dbReference type="Pfam" id="PF01583">
    <property type="entry name" value="APS_kinase"/>
    <property type="match status" value="1"/>
</dbReference>
<sequence>MVAKDRVDFFEKNKVYWLTGLAGSGKSTLGKQLWQTLRSAGQATVYLDGDVLREVFGKTKGYSRAERLELAWRYSHMCHMLSIQGLNVVCATISLFHEVQAWNRKNLPGYIEIFLDTPFEILQERDQKSLYSKALAGEIKEVVGVDIEPEWPQKPDIHLVYQPGLSPEECFIDLQKQIQRLPK</sequence>
<name>A0A2M7G9N5_9BACT</name>
<feature type="domain" description="APS kinase" evidence="2">
    <location>
        <begin position="14"/>
        <end position="159"/>
    </location>
</feature>
<reference evidence="3 4" key="1">
    <citation type="submission" date="2017-09" db="EMBL/GenBank/DDBJ databases">
        <title>Depth-based differentiation of microbial function through sediment-hosted aquifers and enrichment of novel symbionts in the deep terrestrial subsurface.</title>
        <authorList>
            <person name="Probst A.J."/>
            <person name="Ladd B."/>
            <person name="Jarett J.K."/>
            <person name="Geller-Mcgrath D.E."/>
            <person name="Sieber C.M."/>
            <person name="Emerson J.B."/>
            <person name="Anantharaman K."/>
            <person name="Thomas B.C."/>
            <person name="Malmstrom R."/>
            <person name="Stieglmeier M."/>
            <person name="Klingl A."/>
            <person name="Woyke T."/>
            <person name="Ryan C.M."/>
            <person name="Banfield J.F."/>
        </authorList>
    </citation>
    <scope>NUCLEOTIDE SEQUENCE [LARGE SCALE GENOMIC DNA]</scope>
    <source>
        <strain evidence="3">CG17_big_fil_post_rev_8_21_14_2_50_48_46</strain>
    </source>
</reference>
<evidence type="ECO:0000256" key="1">
    <source>
        <dbReference type="ARBA" id="ARBA00022679"/>
    </source>
</evidence>
<organism evidence="3 4">
    <name type="scientific">bacterium (Candidatus Blackallbacteria) CG17_big_fil_post_rev_8_21_14_2_50_48_46</name>
    <dbReference type="NCBI Taxonomy" id="2014261"/>
    <lineage>
        <taxon>Bacteria</taxon>
        <taxon>Candidatus Blackallbacteria</taxon>
    </lineage>
</organism>
<evidence type="ECO:0000313" key="3">
    <source>
        <dbReference type="EMBL" id="PIW18822.1"/>
    </source>
</evidence>
<dbReference type="SUPFAM" id="SSF52540">
    <property type="entry name" value="P-loop containing nucleoside triphosphate hydrolases"/>
    <property type="match status" value="1"/>
</dbReference>
<dbReference type="AlphaFoldDB" id="A0A2M7G9N5"/>